<feature type="compositionally biased region" description="Basic and acidic residues" evidence="3">
    <location>
        <begin position="81"/>
        <end position="92"/>
    </location>
</feature>
<dbReference type="GO" id="GO:0005634">
    <property type="term" value="C:nucleus"/>
    <property type="evidence" value="ECO:0007669"/>
    <property type="project" value="UniProtKB-SubCell"/>
</dbReference>
<comment type="caution">
    <text evidence="5">The sequence shown here is derived from an EMBL/GenBank/DDBJ whole genome shotgun (WGS) entry which is preliminary data.</text>
</comment>
<evidence type="ECO:0000313" key="6">
    <source>
        <dbReference type="Proteomes" id="UP001172155"/>
    </source>
</evidence>
<dbReference type="Gene3D" id="2.30.29.30">
    <property type="entry name" value="Pleckstrin-homology domain (PH domain)/Phosphotyrosine-binding domain (PTB)"/>
    <property type="match status" value="1"/>
</dbReference>
<feature type="region of interest" description="Disordered" evidence="3">
    <location>
        <begin position="429"/>
        <end position="458"/>
    </location>
</feature>
<organism evidence="5 6">
    <name type="scientific">Schizothecium vesticola</name>
    <dbReference type="NCBI Taxonomy" id="314040"/>
    <lineage>
        <taxon>Eukaryota</taxon>
        <taxon>Fungi</taxon>
        <taxon>Dikarya</taxon>
        <taxon>Ascomycota</taxon>
        <taxon>Pezizomycotina</taxon>
        <taxon>Sordariomycetes</taxon>
        <taxon>Sordariomycetidae</taxon>
        <taxon>Sordariales</taxon>
        <taxon>Schizotheciaceae</taxon>
        <taxon>Schizothecium</taxon>
    </lineage>
</organism>
<dbReference type="PROSITE" id="PS50196">
    <property type="entry name" value="RANBD1"/>
    <property type="match status" value="1"/>
</dbReference>
<evidence type="ECO:0000256" key="1">
    <source>
        <dbReference type="ARBA" id="ARBA00004123"/>
    </source>
</evidence>
<dbReference type="SUPFAM" id="SSF50729">
    <property type="entry name" value="PH domain-like"/>
    <property type="match status" value="1"/>
</dbReference>
<protein>
    <recommendedName>
        <fullName evidence="4">RanBD1 domain-containing protein</fullName>
    </recommendedName>
</protein>
<keyword evidence="2" id="KW-0539">Nucleus</keyword>
<feature type="compositionally biased region" description="Acidic residues" evidence="3">
    <location>
        <begin position="447"/>
        <end position="456"/>
    </location>
</feature>
<sequence>MADDPHNTSDVSESIEAPGAKEDAETTAARRELKQTSISERIAGEQGTKTSTQDDQSGSDDDAARGTKTAAGRITPDTDLGDSKGDLRERVASPKKKRAHAELIADGSSTTSGEGSSKPTVTAVTQTRTEASEPEKKRHRDAESTRRRSQDGEDSGDSSRSSQDKTLAAKKTSEVAKGTSGDKPAVTSPSAFASSGFAKLAATQSGFAMAGSKPSVFGGGATSSGSFGSFGGAKAATSGSFGSFGGAKATTSTVPSMAPTLTFGGPLGGASPFALNGGAKAKSGFASAFGSAFGGNALSGPRLSSFAKPGEGLRSDKPARPFGAPESDAEDGEDDDGDDDGDDKEDEAGSDKDEGKESGKDKDEPKTLADDKKKMRLQKIKVDDGESGDVTLVALRAKLFVMEKAEDGTAAGWKERGGGMLKVNVPSSSVELDEHGHAEPSTFDASTFEESDDEEGGASPKCVRLIMRQDHTLRVILNTIILPGMSFKVTRGLKSSLVLFTAFDDHGKATQMQVKMSDANTTAFMDLVQMIKRQLADV</sequence>
<keyword evidence="6" id="KW-1185">Reference proteome</keyword>
<dbReference type="InterPro" id="IPR011993">
    <property type="entry name" value="PH-like_dom_sf"/>
</dbReference>
<feature type="compositionally biased region" description="Polar residues" evidence="3">
    <location>
        <begin position="118"/>
        <end position="129"/>
    </location>
</feature>
<name>A0AA40F4I8_9PEZI</name>
<feature type="region of interest" description="Disordered" evidence="3">
    <location>
        <begin position="1"/>
        <end position="190"/>
    </location>
</feature>
<dbReference type="EMBL" id="JAUKUD010000002">
    <property type="protein sequence ID" value="KAK0750980.1"/>
    <property type="molecule type" value="Genomic_DNA"/>
</dbReference>
<comment type="subcellular location">
    <subcellularLocation>
        <location evidence="1">Nucleus</location>
    </subcellularLocation>
</comment>
<feature type="compositionally biased region" description="Basic and acidic residues" evidence="3">
    <location>
        <begin position="347"/>
        <end position="372"/>
    </location>
</feature>
<dbReference type="Proteomes" id="UP001172155">
    <property type="component" value="Unassembled WGS sequence"/>
</dbReference>
<feature type="domain" description="RanBD1" evidence="4">
    <location>
        <begin position="362"/>
        <end position="522"/>
    </location>
</feature>
<reference evidence="5" key="1">
    <citation type="submission" date="2023-06" db="EMBL/GenBank/DDBJ databases">
        <title>Genome-scale phylogeny and comparative genomics of the fungal order Sordariales.</title>
        <authorList>
            <consortium name="Lawrence Berkeley National Laboratory"/>
            <person name="Hensen N."/>
            <person name="Bonometti L."/>
            <person name="Westerberg I."/>
            <person name="Brannstrom I.O."/>
            <person name="Guillou S."/>
            <person name="Cros-Aarteil S."/>
            <person name="Calhoun S."/>
            <person name="Haridas S."/>
            <person name="Kuo A."/>
            <person name="Mondo S."/>
            <person name="Pangilinan J."/>
            <person name="Riley R."/>
            <person name="LaButti K."/>
            <person name="Andreopoulos B."/>
            <person name="Lipzen A."/>
            <person name="Chen C."/>
            <person name="Yanf M."/>
            <person name="Daum C."/>
            <person name="Ng V."/>
            <person name="Clum A."/>
            <person name="Steindorff A."/>
            <person name="Ohm R."/>
            <person name="Martin F."/>
            <person name="Silar P."/>
            <person name="Natvig D."/>
            <person name="Lalanne C."/>
            <person name="Gautier V."/>
            <person name="Ament-velasquez S.L."/>
            <person name="Kruys A."/>
            <person name="Hutchinson M.I."/>
            <person name="Powell A.J."/>
            <person name="Barry K."/>
            <person name="Miller A.N."/>
            <person name="Grigoriev I.V."/>
            <person name="Debuchy R."/>
            <person name="Gladieux P."/>
            <person name="Thoren M.H."/>
            <person name="Johannesson H."/>
        </authorList>
    </citation>
    <scope>NUCLEOTIDE SEQUENCE</scope>
    <source>
        <strain evidence="5">SMH3187-1</strain>
    </source>
</reference>
<dbReference type="PANTHER" id="PTHR23138">
    <property type="entry name" value="RAN BINDING PROTEIN"/>
    <property type="match status" value="1"/>
</dbReference>
<feature type="compositionally biased region" description="Basic and acidic residues" evidence="3">
    <location>
        <begin position="19"/>
        <end position="34"/>
    </location>
</feature>
<evidence type="ECO:0000259" key="4">
    <source>
        <dbReference type="PROSITE" id="PS50196"/>
    </source>
</evidence>
<dbReference type="InterPro" id="IPR045255">
    <property type="entry name" value="RanBP1-like"/>
</dbReference>
<feature type="region of interest" description="Disordered" evidence="3">
    <location>
        <begin position="295"/>
        <end position="372"/>
    </location>
</feature>
<gene>
    <name evidence="5" type="ORF">B0T18DRAFT_319279</name>
</gene>
<dbReference type="PANTHER" id="PTHR23138:SF142">
    <property type="entry name" value="RAN-BINDING PROTEIN 3B-RELATED"/>
    <property type="match status" value="1"/>
</dbReference>
<feature type="compositionally biased region" description="Low complexity" evidence="3">
    <location>
        <begin position="107"/>
        <end position="117"/>
    </location>
</feature>
<accession>A0AA40F4I8</accession>
<dbReference type="InterPro" id="IPR000156">
    <property type="entry name" value="Ran_bind_dom"/>
</dbReference>
<evidence type="ECO:0000313" key="5">
    <source>
        <dbReference type="EMBL" id="KAK0750980.1"/>
    </source>
</evidence>
<dbReference type="SMART" id="SM00160">
    <property type="entry name" value="RanBD"/>
    <property type="match status" value="1"/>
</dbReference>
<evidence type="ECO:0000256" key="3">
    <source>
        <dbReference type="SAM" id="MobiDB-lite"/>
    </source>
</evidence>
<evidence type="ECO:0000256" key="2">
    <source>
        <dbReference type="ARBA" id="ARBA00023242"/>
    </source>
</evidence>
<feature type="compositionally biased region" description="Basic and acidic residues" evidence="3">
    <location>
        <begin position="130"/>
        <end position="151"/>
    </location>
</feature>
<feature type="compositionally biased region" description="Acidic residues" evidence="3">
    <location>
        <begin position="327"/>
        <end position="346"/>
    </location>
</feature>
<proteinExistence type="predicted"/>
<dbReference type="AlphaFoldDB" id="A0AA40F4I8"/>
<dbReference type="Pfam" id="PF00638">
    <property type="entry name" value="Ran_BP1"/>
    <property type="match status" value="1"/>
</dbReference>